<reference evidence="2" key="2">
    <citation type="journal article" date="2010" name="Genome Res.">
        <title>Population genomic sequencing of Coccidioides fungi reveals recent hybridization and transposon control.</title>
        <authorList>
            <person name="Neafsey D.E."/>
            <person name="Barker B.M."/>
            <person name="Sharpton T.J."/>
            <person name="Stajich J.E."/>
            <person name="Park D.J."/>
            <person name="Whiston E."/>
            <person name="Hung C.-Y."/>
            <person name="McMahan C."/>
            <person name="White J."/>
            <person name="Sykes S."/>
            <person name="Heiman D."/>
            <person name="Young S."/>
            <person name="Zeng Q."/>
            <person name="Abouelleil A."/>
            <person name="Aftuck L."/>
            <person name="Bessette D."/>
            <person name="Brown A."/>
            <person name="FitzGerald M."/>
            <person name="Lui A."/>
            <person name="Macdonald J.P."/>
            <person name="Priest M."/>
            <person name="Orbach M.J."/>
            <person name="Galgiani J.N."/>
            <person name="Kirkland T.N."/>
            <person name="Cole G.T."/>
            <person name="Birren B.W."/>
            <person name="Henn M.R."/>
            <person name="Taylor J.W."/>
            <person name="Rounsley S.D."/>
        </authorList>
    </citation>
    <scope>GENOME REANNOTATION</scope>
    <source>
        <strain evidence="2">RS</strain>
    </source>
</reference>
<gene>
    <name evidence="1" type="ORF">CIMG_03737</name>
</gene>
<dbReference type="InParanoid" id="J3KC07"/>
<dbReference type="EMBL" id="GG704916">
    <property type="protein sequence ID" value="EAS32713.3"/>
    <property type="molecule type" value="Genomic_DNA"/>
</dbReference>
<dbReference type="VEuPathDB" id="FungiDB:CIMG_03737"/>
<evidence type="ECO:0000313" key="1">
    <source>
        <dbReference type="EMBL" id="EAS32713.3"/>
    </source>
</evidence>
<dbReference type="RefSeq" id="XP_001244296.2">
    <property type="nucleotide sequence ID" value="XM_001244295.2"/>
</dbReference>
<dbReference type="OrthoDB" id="4465702at2759"/>
<dbReference type="Proteomes" id="UP000001261">
    <property type="component" value="Unassembled WGS sequence"/>
</dbReference>
<dbReference type="AlphaFoldDB" id="J3KC07"/>
<sequence>MTDAVGDRALSGEWERISIKCFEIQKDMIIFFKGDSCNIVDEEGNLIPDGCLGPSVEETEREAQTICDRYSPRLLLVFPQFALFNSYPKLFRQFINHVTPHKLEG</sequence>
<name>J3KC07_COCIM</name>
<protein>
    <submittedName>
        <fullName evidence="1">Uncharacterized protein</fullName>
    </submittedName>
</protein>
<keyword evidence="2" id="KW-1185">Reference proteome</keyword>
<organism evidence="1 2">
    <name type="scientific">Coccidioides immitis (strain RS)</name>
    <name type="common">Valley fever fungus</name>
    <dbReference type="NCBI Taxonomy" id="246410"/>
    <lineage>
        <taxon>Eukaryota</taxon>
        <taxon>Fungi</taxon>
        <taxon>Dikarya</taxon>
        <taxon>Ascomycota</taxon>
        <taxon>Pezizomycotina</taxon>
        <taxon>Eurotiomycetes</taxon>
        <taxon>Eurotiomycetidae</taxon>
        <taxon>Onygenales</taxon>
        <taxon>Onygenaceae</taxon>
        <taxon>Coccidioides</taxon>
    </lineage>
</organism>
<proteinExistence type="predicted"/>
<reference evidence="2" key="1">
    <citation type="journal article" date="2009" name="Genome Res.">
        <title>Comparative genomic analyses of the human fungal pathogens Coccidioides and their relatives.</title>
        <authorList>
            <person name="Sharpton T.J."/>
            <person name="Stajich J.E."/>
            <person name="Rounsley S.D."/>
            <person name="Gardner M.J."/>
            <person name="Wortman J.R."/>
            <person name="Jordar V.S."/>
            <person name="Maiti R."/>
            <person name="Kodira C.D."/>
            <person name="Neafsey D.E."/>
            <person name="Zeng Q."/>
            <person name="Hung C.-Y."/>
            <person name="McMahan C."/>
            <person name="Muszewska A."/>
            <person name="Grynberg M."/>
            <person name="Mandel M.A."/>
            <person name="Kellner E.M."/>
            <person name="Barker B.M."/>
            <person name="Galgiani J.N."/>
            <person name="Orbach M.J."/>
            <person name="Kirkland T.N."/>
            <person name="Cole G.T."/>
            <person name="Henn M.R."/>
            <person name="Birren B.W."/>
            <person name="Taylor J.W."/>
        </authorList>
    </citation>
    <scope>NUCLEOTIDE SEQUENCE [LARGE SCALE GENOMIC DNA]</scope>
    <source>
        <strain evidence="2">RS</strain>
    </source>
</reference>
<evidence type="ECO:0000313" key="2">
    <source>
        <dbReference type="Proteomes" id="UP000001261"/>
    </source>
</evidence>
<dbReference type="KEGG" id="cim:CIMG_03737"/>
<accession>J3KC07</accession>
<dbReference type="GeneID" id="4563157"/>